<gene>
    <name evidence="2" type="ORF">MOC45_20115</name>
</gene>
<comment type="caution">
    <text evidence="2">The sequence shown here is derived from an EMBL/GenBank/DDBJ whole genome shotgun (WGS) entry which is preliminary data.</text>
</comment>
<dbReference type="Proteomes" id="UP001070352">
    <property type="component" value="Unassembled WGS sequence"/>
</dbReference>
<accession>A0A9Q4DSM8</accession>
<reference evidence="2" key="1">
    <citation type="submission" date="2022-02" db="EMBL/GenBank/DDBJ databases">
        <title>Crop Bioprotection Bacillus Genome Sequencing.</title>
        <authorList>
            <person name="Dunlap C."/>
        </authorList>
    </citation>
    <scope>NUCLEOTIDE SEQUENCE</scope>
    <source>
        <strain evidence="2">M18B4</strain>
    </source>
</reference>
<evidence type="ECO:0000313" key="2">
    <source>
        <dbReference type="EMBL" id="MCY8122861.1"/>
    </source>
</evidence>
<organism evidence="2 3">
    <name type="scientific">Bacillus spizizenii</name>
    <name type="common">Bacillus subtilis subsp. spizizenii</name>
    <dbReference type="NCBI Taxonomy" id="96241"/>
    <lineage>
        <taxon>Bacteria</taxon>
        <taxon>Bacillati</taxon>
        <taxon>Bacillota</taxon>
        <taxon>Bacilli</taxon>
        <taxon>Bacillales</taxon>
        <taxon>Bacillaceae</taxon>
        <taxon>Bacillus</taxon>
    </lineage>
</organism>
<evidence type="ECO:0000313" key="3">
    <source>
        <dbReference type="Proteomes" id="UP001070352"/>
    </source>
</evidence>
<sequence length="69" mass="8333">MENKFLDAIRQLIKELEMLKKDIDTIKETTDRIDSDLLEYREEISKVKQDDLVLIMQTKEKGKLNMRYK</sequence>
<feature type="coiled-coil region" evidence="1">
    <location>
        <begin position="2"/>
        <end position="29"/>
    </location>
</feature>
<keyword evidence="1" id="KW-0175">Coiled coil</keyword>
<dbReference type="AlphaFoldDB" id="A0A9Q4DSM8"/>
<proteinExistence type="predicted"/>
<name>A0A9Q4DSM8_BACSC</name>
<protein>
    <submittedName>
        <fullName evidence="2">Uncharacterized protein</fullName>
    </submittedName>
</protein>
<dbReference type="EMBL" id="JALANJ010000044">
    <property type="protein sequence ID" value="MCY8122861.1"/>
    <property type="molecule type" value="Genomic_DNA"/>
</dbReference>
<evidence type="ECO:0000256" key="1">
    <source>
        <dbReference type="SAM" id="Coils"/>
    </source>
</evidence>